<feature type="compositionally biased region" description="Polar residues" evidence="1">
    <location>
        <begin position="125"/>
        <end position="136"/>
    </location>
</feature>
<protein>
    <submittedName>
        <fullName evidence="3">Uncharacterized protein</fullName>
    </submittedName>
</protein>
<dbReference type="InParanoid" id="A0A7M7NBY5"/>
<feature type="compositionally biased region" description="Gly residues" evidence="1">
    <location>
        <begin position="397"/>
        <end position="428"/>
    </location>
</feature>
<dbReference type="AlphaFoldDB" id="A0A7M7NBY5"/>
<evidence type="ECO:0000256" key="1">
    <source>
        <dbReference type="SAM" id="MobiDB-lite"/>
    </source>
</evidence>
<dbReference type="EnsemblMetazoa" id="XM_030978200">
    <property type="protein sequence ID" value="XP_030834060"/>
    <property type="gene ID" value="LOC752582"/>
</dbReference>
<feature type="region of interest" description="Disordered" evidence="1">
    <location>
        <begin position="685"/>
        <end position="830"/>
    </location>
</feature>
<keyword evidence="2" id="KW-1133">Transmembrane helix</keyword>
<keyword evidence="4" id="KW-1185">Reference proteome</keyword>
<feature type="compositionally biased region" description="Basic and acidic residues" evidence="1">
    <location>
        <begin position="719"/>
        <end position="751"/>
    </location>
</feature>
<evidence type="ECO:0000313" key="4">
    <source>
        <dbReference type="Proteomes" id="UP000007110"/>
    </source>
</evidence>
<feature type="region of interest" description="Disordered" evidence="1">
    <location>
        <begin position="28"/>
        <end position="47"/>
    </location>
</feature>
<accession>A0A7M7NBY5</accession>
<dbReference type="RefSeq" id="XP_030834060.1">
    <property type="nucleotide sequence ID" value="XM_030978200.1"/>
</dbReference>
<dbReference type="OMA" id="MYIDVET"/>
<feature type="compositionally biased region" description="Basic residues" evidence="1">
    <location>
        <begin position="752"/>
        <end position="761"/>
    </location>
</feature>
<feature type="compositionally biased region" description="Basic and acidic residues" evidence="1">
    <location>
        <begin position="580"/>
        <end position="612"/>
    </location>
</feature>
<feature type="compositionally biased region" description="Gly residues" evidence="1">
    <location>
        <begin position="341"/>
        <end position="351"/>
    </location>
</feature>
<sequence>MIVIIKKMDYLAVLVTVIASVTSSLARSFPNSDHQDQHEYFSDSSKGTEFSHLGPPATIFIIFASGLCLLMVLALCACGEKTKDEKAPAKAKAKDTLKENGGETVSPQTTEEVKESAPNGDPHASLTQSMSMSIKQSPPSPNGGAASSPTAEPSSPNNMKRASTIDRRLPELPPMHSKVPGIPENEENDYNGTYDTIKDDKKKNAGSARGSRKLPSTTEDDPAYNSVEDTMGGASVTRKDGGVVVGAIGAGGALEEDCGDYASVKETGRNSTSMEKAAAPPEGAEGGVDESDYDGSYAKVKDVQGGNNHPYATVQDKKEREHGYASVKDVHVKPNTKSDGAVGGMAGGVAGGADPDDEEVPPVPHKPHDLESPENPSSPVSQRAGTVSSPSSPTAGRGEGGGTPNPGGGPGGPGGPDGDGPGPSGSGSGPDSSSPGAAGPGQREPPYTQVSARESLESIRARQQHDHTELTEEALRAAGGKGAAAPPGDAGEQDFDGIYEQVDDNSVRGQNSTSPPPLPRGRQTFPGMGRGRVYEEITEDNRPRPPGASNYDDDPEPYAVVEKTQTKKRPLEASSNSNGNHEDAKDEEKDFAQLYAKVDKTSNKQGKPEQHHVNNNNHKRTNSDAADDDDFGALYATVDKGRKTITVMQPHRSPNQGVAGVSRNISGGASPLANNYIYADVDDAPLPGGDVRNYVNDSLIPENNYQSIDEDPPPPSRSPVDDSMVHISEHRPNPELWVRREHTYQAVEENKRKKKSSRHRKSKEEEEEAMDRRNERWQHHQQQHSYEVVKPVDRSGATGEDLSNKGDLSRKKAKPVPPIRRLSKEERVMPNLVTVKAKNANNNHMIESLPVKETRI</sequence>
<keyword evidence="2" id="KW-0472">Membrane</keyword>
<dbReference type="OrthoDB" id="10072610at2759"/>
<feature type="compositionally biased region" description="Acidic residues" evidence="1">
    <location>
        <begin position="491"/>
        <end position="503"/>
    </location>
</feature>
<dbReference type="KEGG" id="spu:752582"/>
<feature type="compositionally biased region" description="Low complexity" evidence="1">
    <location>
        <begin position="429"/>
        <end position="441"/>
    </location>
</feature>
<reference evidence="3" key="2">
    <citation type="submission" date="2021-01" db="UniProtKB">
        <authorList>
            <consortium name="EnsemblMetazoa"/>
        </authorList>
    </citation>
    <scope>IDENTIFICATION</scope>
</reference>
<feature type="transmembrane region" description="Helical" evidence="2">
    <location>
        <begin position="57"/>
        <end position="78"/>
    </location>
</feature>
<feature type="compositionally biased region" description="Basic and acidic residues" evidence="1">
    <location>
        <begin position="532"/>
        <end position="543"/>
    </location>
</feature>
<evidence type="ECO:0000313" key="3">
    <source>
        <dbReference type="EnsemblMetazoa" id="XP_030834060"/>
    </source>
</evidence>
<feature type="compositionally biased region" description="Low complexity" evidence="1">
    <location>
        <begin position="142"/>
        <end position="156"/>
    </location>
</feature>
<proteinExistence type="predicted"/>
<evidence type="ECO:0000256" key="2">
    <source>
        <dbReference type="SAM" id="Phobius"/>
    </source>
</evidence>
<keyword evidence="2" id="KW-0812">Transmembrane</keyword>
<feature type="compositionally biased region" description="Basic and acidic residues" evidence="1">
    <location>
        <begin position="315"/>
        <end position="332"/>
    </location>
</feature>
<feature type="region of interest" description="Disordered" evidence="1">
    <location>
        <begin position="264"/>
        <end position="629"/>
    </location>
</feature>
<feature type="compositionally biased region" description="Basic and acidic residues" evidence="1">
    <location>
        <begin position="84"/>
        <end position="101"/>
    </location>
</feature>
<dbReference type="Proteomes" id="UP000007110">
    <property type="component" value="Unassembled WGS sequence"/>
</dbReference>
<feature type="compositionally biased region" description="Basic and acidic residues" evidence="1">
    <location>
        <begin position="454"/>
        <end position="475"/>
    </location>
</feature>
<feature type="compositionally biased region" description="Polar residues" evidence="1">
    <location>
        <begin position="374"/>
        <end position="390"/>
    </location>
</feature>
<reference evidence="4" key="1">
    <citation type="submission" date="2015-02" db="EMBL/GenBank/DDBJ databases">
        <title>Genome sequencing for Strongylocentrotus purpuratus.</title>
        <authorList>
            <person name="Murali S."/>
            <person name="Liu Y."/>
            <person name="Vee V."/>
            <person name="English A."/>
            <person name="Wang M."/>
            <person name="Skinner E."/>
            <person name="Han Y."/>
            <person name="Muzny D.M."/>
            <person name="Worley K.C."/>
            <person name="Gibbs R.A."/>
        </authorList>
    </citation>
    <scope>NUCLEOTIDE SEQUENCE</scope>
</reference>
<dbReference type="GeneID" id="752582"/>
<organism evidence="3 4">
    <name type="scientific">Strongylocentrotus purpuratus</name>
    <name type="common">Purple sea urchin</name>
    <dbReference type="NCBI Taxonomy" id="7668"/>
    <lineage>
        <taxon>Eukaryota</taxon>
        <taxon>Metazoa</taxon>
        <taxon>Echinodermata</taxon>
        <taxon>Eleutherozoa</taxon>
        <taxon>Echinozoa</taxon>
        <taxon>Echinoidea</taxon>
        <taxon>Euechinoidea</taxon>
        <taxon>Echinacea</taxon>
        <taxon>Camarodonta</taxon>
        <taxon>Echinidea</taxon>
        <taxon>Strongylocentrotidae</taxon>
        <taxon>Strongylocentrotus</taxon>
    </lineage>
</organism>
<name>A0A7M7NBY5_STRPU</name>
<feature type="region of interest" description="Disordered" evidence="1">
    <location>
        <begin position="84"/>
        <end position="241"/>
    </location>
</feature>